<keyword evidence="4" id="KW-0233">DNA recombination</keyword>
<evidence type="ECO:0000256" key="1">
    <source>
        <dbReference type="ARBA" id="ARBA00008857"/>
    </source>
</evidence>
<name>A0A975D032_9SPHN</name>
<reference evidence="6" key="2">
    <citation type="submission" date="2021-04" db="EMBL/GenBank/DDBJ databases">
        <title>Isolation and genomic analysis of the ibuprofen-degrading bacterium Sphingomonas strain MPO218.</title>
        <authorList>
            <person name="Aulestia M."/>
            <person name="Flores A."/>
            <person name="Mangas E.L."/>
            <person name="Perez-Pulido A.J."/>
            <person name="Santero E."/>
            <person name="Camacho E.M."/>
        </authorList>
    </citation>
    <scope>NUCLEOTIDE SEQUENCE</scope>
    <source>
        <strain evidence="6">MPO218</strain>
    </source>
</reference>
<dbReference type="PANTHER" id="PTHR30629:SF2">
    <property type="entry name" value="PROPHAGE INTEGRASE INTS-RELATED"/>
    <property type="match status" value="1"/>
</dbReference>
<sequence length="399" mass="45053">MATGKITRETVDRLQAGSSPAFLWDDALKGFGVRASTSGSKTYIFQYRMGGREAKTKRYTIGKHGSPWTAATARMEAVRILTMVRQRTDPVYADKERRREAVELAFDAYADRFAKSCTGKGWRALVDRSLRLHLVPLIRDKPITQIIRTDIVIALDEIPIEQIANRRNVFAVARRLFRWAVSRGDIKISPMEGMETPKAVKPRDRWLTDKELPRIWNAAPLTHPCFGPIVRLLIATGQRREEVSGVDWSELDREARMWTLPGERTKNGEPNYIPLSDLAIAELDRVAGREKWPSRGRTFATSTGGGFSGFAKGKLKLDKLIGEDGGEPMPPWRLHDLRRTVATGFQRLGVRFEVTEAILNHVGGSRAGVAGIYQRHDWKPEKTEALRAWNDHLQSILSD</sequence>
<dbReference type="InterPro" id="IPR011010">
    <property type="entry name" value="DNA_brk_join_enz"/>
</dbReference>
<dbReference type="InterPro" id="IPR013762">
    <property type="entry name" value="Integrase-like_cat_sf"/>
</dbReference>
<dbReference type="PANTHER" id="PTHR30629">
    <property type="entry name" value="PROPHAGE INTEGRASE"/>
    <property type="match status" value="1"/>
</dbReference>
<dbReference type="GO" id="GO:0015074">
    <property type="term" value="P:DNA integration"/>
    <property type="evidence" value="ECO:0007669"/>
    <property type="project" value="UniProtKB-KW"/>
</dbReference>
<gene>
    <name evidence="6" type="ORF">HRJ34_15145</name>
</gene>
<comment type="similarity">
    <text evidence="1">Belongs to the 'phage' integrase family.</text>
</comment>
<proteinExistence type="inferred from homology"/>
<reference evidence="6" key="1">
    <citation type="submission" date="2020-07" db="EMBL/GenBank/DDBJ databases">
        <authorList>
            <person name="Camacho E."/>
        </authorList>
    </citation>
    <scope>NUCLEOTIDE SEQUENCE</scope>
    <source>
        <strain evidence="6">MPO218</strain>
    </source>
</reference>
<dbReference type="InterPro" id="IPR038488">
    <property type="entry name" value="Integrase_DNA-bd_sf"/>
</dbReference>
<dbReference type="Proteomes" id="UP000664914">
    <property type="component" value="Chromosome"/>
</dbReference>
<dbReference type="Gene3D" id="1.10.443.10">
    <property type="entry name" value="Intergrase catalytic core"/>
    <property type="match status" value="1"/>
</dbReference>
<dbReference type="Gene3D" id="1.10.150.130">
    <property type="match status" value="1"/>
</dbReference>
<keyword evidence="2" id="KW-0229">DNA integration</keyword>
<accession>A0A975D032</accession>
<dbReference type="Pfam" id="PF13356">
    <property type="entry name" value="Arm-DNA-bind_3"/>
    <property type="match status" value="1"/>
</dbReference>
<dbReference type="Gene3D" id="3.30.160.390">
    <property type="entry name" value="Integrase, DNA-binding domain"/>
    <property type="match status" value="1"/>
</dbReference>
<dbReference type="AlphaFoldDB" id="A0A975D032"/>
<dbReference type="PROSITE" id="PS51898">
    <property type="entry name" value="TYR_RECOMBINASE"/>
    <property type="match status" value="1"/>
</dbReference>
<protein>
    <submittedName>
        <fullName evidence="6">Site-specific integrase</fullName>
    </submittedName>
</protein>
<feature type="domain" description="Tyr recombinase" evidence="5">
    <location>
        <begin position="202"/>
        <end position="387"/>
    </location>
</feature>
<evidence type="ECO:0000256" key="4">
    <source>
        <dbReference type="ARBA" id="ARBA00023172"/>
    </source>
</evidence>
<dbReference type="Pfam" id="PF00589">
    <property type="entry name" value="Phage_integrase"/>
    <property type="match status" value="1"/>
</dbReference>
<dbReference type="InterPro" id="IPR002104">
    <property type="entry name" value="Integrase_catalytic"/>
</dbReference>
<dbReference type="CDD" id="cd00801">
    <property type="entry name" value="INT_P4_C"/>
    <property type="match status" value="1"/>
</dbReference>
<evidence type="ECO:0000313" key="7">
    <source>
        <dbReference type="Proteomes" id="UP000664914"/>
    </source>
</evidence>
<dbReference type="InterPro" id="IPR025166">
    <property type="entry name" value="Integrase_DNA_bind_dom"/>
</dbReference>
<dbReference type="SUPFAM" id="SSF56349">
    <property type="entry name" value="DNA breaking-rejoining enzymes"/>
    <property type="match status" value="1"/>
</dbReference>
<evidence type="ECO:0000256" key="3">
    <source>
        <dbReference type="ARBA" id="ARBA00023125"/>
    </source>
</evidence>
<dbReference type="EMBL" id="CP059319">
    <property type="protein sequence ID" value="QTH19706.1"/>
    <property type="molecule type" value="Genomic_DNA"/>
</dbReference>
<evidence type="ECO:0000256" key="2">
    <source>
        <dbReference type="ARBA" id="ARBA00022908"/>
    </source>
</evidence>
<evidence type="ECO:0000259" key="5">
    <source>
        <dbReference type="PROSITE" id="PS51898"/>
    </source>
</evidence>
<keyword evidence="3" id="KW-0238">DNA-binding</keyword>
<dbReference type="RefSeq" id="WP_208631684.1">
    <property type="nucleotide sequence ID" value="NZ_CP059319.1"/>
</dbReference>
<dbReference type="InterPro" id="IPR010998">
    <property type="entry name" value="Integrase_recombinase_N"/>
</dbReference>
<dbReference type="GO" id="GO:0003677">
    <property type="term" value="F:DNA binding"/>
    <property type="evidence" value="ECO:0007669"/>
    <property type="project" value="UniProtKB-KW"/>
</dbReference>
<organism evidence="6 7">
    <name type="scientific">Rhizorhabdus wittichii</name>
    <dbReference type="NCBI Taxonomy" id="160791"/>
    <lineage>
        <taxon>Bacteria</taxon>
        <taxon>Pseudomonadati</taxon>
        <taxon>Pseudomonadota</taxon>
        <taxon>Alphaproteobacteria</taxon>
        <taxon>Sphingomonadales</taxon>
        <taxon>Sphingomonadaceae</taxon>
        <taxon>Rhizorhabdus</taxon>
    </lineage>
</organism>
<dbReference type="GO" id="GO:0006310">
    <property type="term" value="P:DNA recombination"/>
    <property type="evidence" value="ECO:0007669"/>
    <property type="project" value="UniProtKB-KW"/>
</dbReference>
<evidence type="ECO:0000313" key="6">
    <source>
        <dbReference type="EMBL" id="QTH19706.1"/>
    </source>
</evidence>
<dbReference type="InterPro" id="IPR050808">
    <property type="entry name" value="Phage_Integrase"/>
</dbReference>